<feature type="region of interest" description="Disordered" evidence="1">
    <location>
        <begin position="388"/>
        <end position="494"/>
    </location>
</feature>
<feature type="compositionally biased region" description="Polar residues" evidence="1">
    <location>
        <begin position="1262"/>
        <end position="1272"/>
    </location>
</feature>
<proteinExistence type="predicted"/>
<feature type="compositionally biased region" description="Polar residues" evidence="1">
    <location>
        <begin position="1316"/>
        <end position="1328"/>
    </location>
</feature>
<feature type="region of interest" description="Disordered" evidence="1">
    <location>
        <begin position="1208"/>
        <end position="1239"/>
    </location>
</feature>
<dbReference type="OrthoDB" id="4889313at2759"/>
<feature type="compositionally biased region" description="Low complexity" evidence="1">
    <location>
        <begin position="1303"/>
        <end position="1315"/>
    </location>
</feature>
<feature type="compositionally biased region" description="Pro residues" evidence="1">
    <location>
        <begin position="1283"/>
        <end position="1293"/>
    </location>
</feature>
<name>A0A9P8TUR1_9HYPO</name>
<accession>A0A9P8TUR1</accession>
<feature type="compositionally biased region" description="Polar residues" evidence="1">
    <location>
        <begin position="388"/>
        <end position="421"/>
    </location>
</feature>
<dbReference type="EMBL" id="JAIWOZ010000004">
    <property type="protein sequence ID" value="KAH6605779.1"/>
    <property type="molecule type" value="Genomic_DNA"/>
</dbReference>
<evidence type="ECO:0000313" key="2">
    <source>
        <dbReference type="EMBL" id="KAH6605779.1"/>
    </source>
</evidence>
<sequence>MPLTPQEYLEWWLTTGLGPLKELADKETLGCSPQQVGFEQTIQRRLRNFDNDVDLREALRLHVERISSHQTSDPSYNPRNKLRELTSTAFKKPEDGGIDPVSALEGLCELNAVELRRRRLVAETPLTFKPNHPAYGSAAMVQELNRKATEKFGQFYMGFRASMVIEELKQAKATRKPSVEIMAVVNALFPAHDLLKDSEDVSLVPYTEALLYCIRFTILYHLLGDNPSSDKQQALIQEKLFIWCSLPKYQQAYKAFAQYIEEFKTIETLCFSVLQLAQSRSSRRKSGSRRPSVTPNSAVMIKSILKGSPQSPREYDAGGETVIKGEKVGVKFLDPGRKLKKKPLPMKNGVKKKKKKNDIPPVPPTPDIPESMRSTITRTGLKFLQRMRSQPEIQSDASSSSKVPQIATASAGNKARSSTKLVKQPVRHRASQGQVRDSFYLRTSSLPEASIRNSQQGLHGQRSSYAQSSENASTMGRQELNSAQGEGSSSLRKPEVTYSMCQPRLSAMEYTRLYLVEEANAKKEKRLCELPPPKKVWLWGPRWEEFLVLPKIPSTIKRRFSLNLSDEERKSMALEPLGGGHDSDADSIETVKGTTSVPAKPPRLSLNLESMAATLTSLMNLASLGSDKGPHSPSKAQLLEVVEASGKGSLFQGHVAAEDMNQTCGSTAENIQSLSPTSSVSSVSIDHDEEEDLYSDDRHLWPSPMSQRNVRLASASPTAAEASEIVPDDSQSIENTTPQLSDDTFETSSIYSDDSAKTAVFVGDDNKGIGNAPQTPEIARRPEQLATPEEASPARAGLPCSYSCASFNSLSSDRSPLTHFPISAEQRSRATTEDIVQGIITQSGGRLRVEDARQVQLVESKHYGEIQASSADIWHADEYMEPDLQPAPLNLSKKPSVAGPSYVRPEIPARAVPAPNALDRIQPIRYNAPKSGKSEVDTPEKYHEKIKSYESGFVPLPGSLLYEADKNTDIIRIPRSLSSSSKSSSSVSAIITPSKPGPAKETEDWAKRAEKAANDPKPYRSMNDLYGVSCATPTSGVYPPQPGKPSPTLSDLDEFFGVGPYEQAFLEKHPEAAKPFVLPPKVVESPEAPVFTDPTYATPVLRRRDMSIQQHRAIPQNTAQRVMDRKPKTPINTSSFALHRAQGNKATILPMIEGRSRAKSANTKEHEAGIGQHGDYEDSISEEHIPQHTFLDDVHRFSLQRYDISARHPSAHARSSTYFEKPSPAPPAENAVAEGRKATNVPATTLASLFRKRNRNRTVNQQQALNIQQVPRAQQAPITPTGLLPPPPAPPAQQPLTHWEPFSEQQEQSSSSSSSRISGDSENLSGKQQRIRYFREQAARALTGEVDLPGLYGREGDGASRVTIGSEDGRNEDAQRKMKTSASEGRAPGRQISKPITGIMDSWMNQGLPSPAPTTPLPPVPHRPSGRQISGMRSTPRPSAAATSATAASAGASTGLLTGAGRATAQPGAGGQAPSQRGRNPLGLRVETTAWKLRKASKEVLRSGRNVSSPHAGGSNGHGQK</sequence>
<feature type="region of interest" description="Disordered" evidence="1">
    <location>
        <begin position="1262"/>
        <end position="1329"/>
    </location>
</feature>
<feature type="compositionally biased region" description="Low complexity" evidence="1">
    <location>
        <begin position="1434"/>
        <end position="1479"/>
    </location>
</feature>
<keyword evidence="3" id="KW-1185">Reference proteome</keyword>
<evidence type="ECO:0000313" key="3">
    <source>
        <dbReference type="Proteomes" id="UP000827724"/>
    </source>
</evidence>
<feature type="compositionally biased region" description="Basic and acidic residues" evidence="1">
    <location>
        <begin position="998"/>
        <end position="1018"/>
    </location>
</feature>
<feature type="region of interest" description="Disordered" evidence="1">
    <location>
        <begin position="1348"/>
        <end position="1521"/>
    </location>
</feature>
<feature type="compositionally biased region" description="Polar residues" evidence="1">
    <location>
        <begin position="431"/>
        <end position="491"/>
    </location>
</feature>
<gene>
    <name evidence="2" type="ORF">Trco_004932</name>
</gene>
<feature type="compositionally biased region" description="Pro residues" evidence="1">
    <location>
        <begin position="1410"/>
        <end position="1422"/>
    </location>
</feature>
<feature type="compositionally biased region" description="Basic and acidic residues" evidence="1">
    <location>
        <begin position="1367"/>
        <end position="1376"/>
    </location>
</feature>
<evidence type="ECO:0000256" key="1">
    <source>
        <dbReference type="SAM" id="MobiDB-lite"/>
    </source>
</evidence>
<organism evidence="2 3">
    <name type="scientific">Trichoderma cornu-damae</name>
    <dbReference type="NCBI Taxonomy" id="654480"/>
    <lineage>
        <taxon>Eukaryota</taxon>
        <taxon>Fungi</taxon>
        <taxon>Dikarya</taxon>
        <taxon>Ascomycota</taxon>
        <taxon>Pezizomycotina</taxon>
        <taxon>Sordariomycetes</taxon>
        <taxon>Hypocreomycetidae</taxon>
        <taxon>Hypocreales</taxon>
        <taxon>Hypocreaceae</taxon>
        <taxon>Trichoderma</taxon>
    </lineage>
</organism>
<protein>
    <submittedName>
        <fullName evidence="2">Uncharacterized protein</fullName>
    </submittedName>
</protein>
<dbReference type="Proteomes" id="UP000827724">
    <property type="component" value="Unassembled WGS sequence"/>
</dbReference>
<reference evidence="2" key="1">
    <citation type="submission" date="2021-08" db="EMBL/GenBank/DDBJ databases">
        <title>Chromosome-Level Trichoderma cornu-damae using Hi-C Data.</title>
        <authorList>
            <person name="Kim C.S."/>
        </authorList>
    </citation>
    <scope>NUCLEOTIDE SEQUENCE</scope>
    <source>
        <strain evidence="2">KA19-0412C</strain>
    </source>
</reference>
<comment type="caution">
    <text evidence="2">The sequence shown here is derived from an EMBL/GenBank/DDBJ whole genome shotgun (WGS) entry which is preliminary data.</text>
</comment>
<feature type="region of interest" description="Disordered" evidence="1">
    <location>
        <begin position="762"/>
        <end position="795"/>
    </location>
</feature>
<feature type="compositionally biased region" description="Basic residues" evidence="1">
    <location>
        <begin position="338"/>
        <end position="356"/>
    </location>
</feature>
<feature type="region of interest" description="Disordered" evidence="1">
    <location>
        <begin position="977"/>
        <end position="1020"/>
    </location>
</feature>
<feature type="compositionally biased region" description="Low complexity" evidence="1">
    <location>
        <begin position="977"/>
        <end position="988"/>
    </location>
</feature>
<feature type="region of interest" description="Disordered" evidence="1">
    <location>
        <begin position="337"/>
        <end position="372"/>
    </location>
</feature>